<accession>A0ABS5H0Q9</accession>
<name>A0ABS5H0Q9_9BURK</name>
<organism evidence="2 3">
    <name type="scientific">Undibacterium rivi</name>
    <dbReference type="NCBI Taxonomy" id="2828729"/>
    <lineage>
        <taxon>Bacteria</taxon>
        <taxon>Pseudomonadati</taxon>
        <taxon>Pseudomonadota</taxon>
        <taxon>Betaproteobacteria</taxon>
        <taxon>Burkholderiales</taxon>
        <taxon>Oxalobacteraceae</taxon>
        <taxon>Undibacterium</taxon>
    </lineage>
</organism>
<sequence length="71" mass="8110">MLHAKKERQKTKEAENLKGIHRLVKIVDKTENHLKSVFPETTIHANSTHSEKNGIPDGILIRSEKEKALEN</sequence>
<evidence type="ECO:0000256" key="1">
    <source>
        <dbReference type="SAM" id="MobiDB-lite"/>
    </source>
</evidence>
<comment type="caution">
    <text evidence="2">The sequence shown here is derived from an EMBL/GenBank/DDBJ whole genome shotgun (WGS) entry which is preliminary data.</text>
</comment>
<evidence type="ECO:0000313" key="2">
    <source>
        <dbReference type="EMBL" id="MBR7792297.1"/>
    </source>
</evidence>
<proteinExistence type="predicted"/>
<gene>
    <name evidence="2" type="ORF">KDM87_06765</name>
</gene>
<reference evidence="2 3" key="1">
    <citation type="submission" date="2021-04" db="EMBL/GenBank/DDBJ databases">
        <title>novel species isolated from subtropical streams in China.</title>
        <authorList>
            <person name="Lu H."/>
        </authorList>
    </citation>
    <scope>NUCLEOTIDE SEQUENCE [LARGE SCALE GENOMIC DNA]</scope>
    <source>
        <strain evidence="2 3">FT147W</strain>
    </source>
</reference>
<feature type="compositionally biased region" description="Basic and acidic residues" evidence="1">
    <location>
        <begin position="62"/>
        <end position="71"/>
    </location>
</feature>
<feature type="region of interest" description="Disordered" evidence="1">
    <location>
        <begin position="46"/>
        <end position="71"/>
    </location>
</feature>
<keyword evidence="3" id="KW-1185">Reference proteome</keyword>
<protein>
    <submittedName>
        <fullName evidence="2">Uncharacterized protein</fullName>
    </submittedName>
</protein>
<dbReference type="Proteomes" id="UP000682982">
    <property type="component" value="Unassembled WGS sequence"/>
</dbReference>
<dbReference type="RefSeq" id="WP_212678357.1">
    <property type="nucleotide sequence ID" value="NZ_JAGSPK010000002.1"/>
</dbReference>
<dbReference type="EMBL" id="JAGSPK010000002">
    <property type="protein sequence ID" value="MBR7792297.1"/>
    <property type="molecule type" value="Genomic_DNA"/>
</dbReference>
<evidence type="ECO:0000313" key="3">
    <source>
        <dbReference type="Proteomes" id="UP000682982"/>
    </source>
</evidence>